<dbReference type="SUPFAM" id="SSF47923">
    <property type="entry name" value="Ypt/Rab-GAP domain of gyp1p"/>
    <property type="match status" value="2"/>
</dbReference>
<dbReference type="GO" id="GO:0005789">
    <property type="term" value="C:endoplasmic reticulum membrane"/>
    <property type="evidence" value="ECO:0007669"/>
    <property type="project" value="TreeGrafter"/>
</dbReference>
<dbReference type="Pfam" id="PF00566">
    <property type="entry name" value="RabGAP-TBC"/>
    <property type="match status" value="1"/>
</dbReference>
<dbReference type="PROSITE" id="PS50086">
    <property type="entry name" value="TBC_RABGAP"/>
    <property type="match status" value="1"/>
</dbReference>
<dbReference type="InterPro" id="IPR000195">
    <property type="entry name" value="Rab-GAP-TBC_dom"/>
</dbReference>
<evidence type="ECO:0000259" key="2">
    <source>
        <dbReference type="PROSITE" id="PS50086"/>
    </source>
</evidence>
<dbReference type="EMBL" id="SKCS01000399">
    <property type="protein sequence ID" value="TNN09087.1"/>
    <property type="molecule type" value="Genomic_DNA"/>
</dbReference>
<dbReference type="PANTHER" id="PTHR20913:SF7">
    <property type="entry name" value="RE60063P"/>
    <property type="match status" value="1"/>
</dbReference>
<accession>A0A4Z2CXW3</accession>
<keyword evidence="4" id="KW-1185">Reference proteome</keyword>
<dbReference type="OrthoDB" id="206700at2759"/>
<dbReference type="GO" id="GO:0006888">
    <property type="term" value="P:endoplasmic reticulum to Golgi vesicle-mediated transport"/>
    <property type="evidence" value="ECO:0007669"/>
    <property type="project" value="TreeGrafter"/>
</dbReference>
<organism evidence="3 4">
    <name type="scientific">Schistosoma japonicum</name>
    <name type="common">Blood fluke</name>
    <dbReference type="NCBI Taxonomy" id="6182"/>
    <lineage>
        <taxon>Eukaryota</taxon>
        <taxon>Metazoa</taxon>
        <taxon>Spiralia</taxon>
        <taxon>Lophotrochozoa</taxon>
        <taxon>Platyhelminthes</taxon>
        <taxon>Trematoda</taxon>
        <taxon>Digenea</taxon>
        <taxon>Strigeidida</taxon>
        <taxon>Schistosomatoidea</taxon>
        <taxon>Schistosomatidae</taxon>
        <taxon>Schistosoma</taxon>
    </lineage>
</organism>
<dbReference type="SMART" id="SM00164">
    <property type="entry name" value="TBC"/>
    <property type="match status" value="1"/>
</dbReference>
<evidence type="ECO:0000313" key="3">
    <source>
        <dbReference type="EMBL" id="TNN09087.1"/>
    </source>
</evidence>
<dbReference type="GO" id="GO:0005096">
    <property type="term" value="F:GTPase activator activity"/>
    <property type="evidence" value="ECO:0007669"/>
    <property type="project" value="UniProtKB-KW"/>
</dbReference>
<dbReference type="InterPro" id="IPR035969">
    <property type="entry name" value="Rab-GAP_TBC_sf"/>
</dbReference>
<dbReference type="AlphaFoldDB" id="A0A4Z2CXW3"/>
<sequence length="351" mass="40508">MLSERCFKKENILQCLSKNADVKKLRHFSISRYGLVDNDVRKIVWPMLVGGNCGLSDIDPEILKNHPSCHQVELDTCRMTSLIPKESTPEEIESIQKIVTRLVLSVLVDNPSLHYYQVHGFHDICYIFFSVLGEKRSRILINKLIPTHFSLFMQKSMDVTLEYMQLIFALLERVSTSILTSIESVELGPDFAIAWIITWFAHVLPNMDDVRRLFDLFLATDPIMLVYVSVAIITISAKEVESTPLDFALLYQTLARLPKLHPVEELIHEALKIYIDLGPDKLIELGNKRILKYREQKLLTPSTSMRQPFPKSMHYNHLLLWNTVIQHRRTIFSLSFIVIVVSYLLNKSLKG</sequence>
<dbReference type="InterPro" id="IPR045913">
    <property type="entry name" value="TBC20/Gyp8-like"/>
</dbReference>
<feature type="domain" description="Rab-GAP TBC" evidence="2">
    <location>
        <begin position="35"/>
        <end position="221"/>
    </location>
</feature>
<reference evidence="3 4" key="1">
    <citation type="submission" date="2019-03" db="EMBL/GenBank/DDBJ databases">
        <title>An improved genome assembly of the fluke Schistosoma japonicum.</title>
        <authorList>
            <person name="Hu W."/>
            <person name="Luo F."/>
            <person name="Yin M."/>
            <person name="Mo X."/>
            <person name="Sun C."/>
            <person name="Wu Q."/>
            <person name="Zhu B."/>
            <person name="Xiang M."/>
            <person name="Wang J."/>
            <person name="Wang Y."/>
            <person name="Zhang T."/>
            <person name="Xu B."/>
            <person name="Zheng H."/>
            <person name="Feng Z."/>
        </authorList>
    </citation>
    <scope>NUCLEOTIDE SEQUENCE [LARGE SCALE GENOMIC DNA]</scope>
    <source>
        <strain evidence="3">HuSjv2</strain>
        <tissue evidence="3">Worms</tissue>
    </source>
</reference>
<evidence type="ECO:0000313" key="4">
    <source>
        <dbReference type="Proteomes" id="UP000311919"/>
    </source>
</evidence>
<proteinExistence type="predicted"/>
<dbReference type="Gene3D" id="1.10.472.80">
    <property type="entry name" value="Ypt/Rab-GAP domain of gyp1p, domain 3"/>
    <property type="match status" value="1"/>
</dbReference>
<dbReference type="Proteomes" id="UP000311919">
    <property type="component" value="Unassembled WGS sequence"/>
</dbReference>
<dbReference type="STRING" id="6182.A0A4Z2CXW3"/>
<dbReference type="PANTHER" id="PTHR20913">
    <property type="entry name" value="TBC1 DOMAIN FAMILY MEMBER 20/GTPASE"/>
    <property type="match status" value="1"/>
</dbReference>
<keyword evidence="1" id="KW-0343">GTPase activation</keyword>
<dbReference type="Gene3D" id="1.10.8.1310">
    <property type="match status" value="1"/>
</dbReference>
<comment type="caution">
    <text evidence="3">The sequence shown here is derived from an EMBL/GenBank/DDBJ whole genome shotgun (WGS) entry which is preliminary data.</text>
</comment>
<gene>
    <name evidence="3" type="ORF">EWB00_006549</name>
</gene>
<name>A0A4Z2CXW3_SCHJA</name>
<protein>
    <submittedName>
        <fullName evidence="3">TBC1 domain family member 20</fullName>
    </submittedName>
</protein>
<evidence type="ECO:0000256" key="1">
    <source>
        <dbReference type="ARBA" id="ARBA00022468"/>
    </source>
</evidence>